<protein>
    <submittedName>
        <fullName evidence="9">Acyl-CoA dehydrogenase family protein</fullName>
    </submittedName>
</protein>
<evidence type="ECO:0000256" key="1">
    <source>
        <dbReference type="ARBA" id="ARBA00001974"/>
    </source>
</evidence>
<evidence type="ECO:0000259" key="6">
    <source>
        <dbReference type="Pfam" id="PF00441"/>
    </source>
</evidence>
<dbReference type="InterPro" id="IPR009075">
    <property type="entry name" value="AcylCo_DH/oxidase_C"/>
</dbReference>
<feature type="domain" description="Acyl-CoA oxidase/dehydrogenase middle" evidence="7">
    <location>
        <begin position="131"/>
        <end position="226"/>
    </location>
</feature>
<feature type="domain" description="Acyl-CoA dehydrogenase/oxidase N-terminal" evidence="8">
    <location>
        <begin position="41"/>
        <end position="126"/>
    </location>
</feature>
<comment type="similarity">
    <text evidence="2 5">Belongs to the acyl-CoA dehydrogenase family.</text>
</comment>
<evidence type="ECO:0000256" key="3">
    <source>
        <dbReference type="ARBA" id="ARBA00022630"/>
    </source>
</evidence>
<organism evidence="9 10">
    <name type="scientific">Actinomadura soli</name>
    <dbReference type="NCBI Taxonomy" id="2508997"/>
    <lineage>
        <taxon>Bacteria</taxon>
        <taxon>Bacillati</taxon>
        <taxon>Actinomycetota</taxon>
        <taxon>Actinomycetes</taxon>
        <taxon>Streptosporangiales</taxon>
        <taxon>Thermomonosporaceae</taxon>
        <taxon>Actinomadura</taxon>
    </lineage>
</organism>
<dbReference type="InterPro" id="IPR013786">
    <property type="entry name" value="AcylCoA_DH/ox_N"/>
</dbReference>
<dbReference type="AlphaFoldDB" id="A0A5C4J358"/>
<dbReference type="InterPro" id="IPR037069">
    <property type="entry name" value="AcylCoA_DH/ox_N_sf"/>
</dbReference>
<dbReference type="SUPFAM" id="SSF47203">
    <property type="entry name" value="Acyl-CoA dehydrogenase C-terminal domain-like"/>
    <property type="match status" value="1"/>
</dbReference>
<keyword evidence="4 5" id="KW-0274">FAD</keyword>
<dbReference type="Pfam" id="PF02770">
    <property type="entry name" value="Acyl-CoA_dh_M"/>
    <property type="match status" value="1"/>
</dbReference>
<dbReference type="EMBL" id="VCKW01000229">
    <property type="protein sequence ID" value="TMQ91198.1"/>
    <property type="molecule type" value="Genomic_DNA"/>
</dbReference>
<dbReference type="Pfam" id="PF02771">
    <property type="entry name" value="Acyl-CoA_dh_N"/>
    <property type="match status" value="1"/>
</dbReference>
<evidence type="ECO:0000259" key="7">
    <source>
        <dbReference type="Pfam" id="PF02770"/>
    </source>
</evidence>
<dbReference type="PANTHER" id="PTHR43884:SF19">
    <property type="entry name" value="ACYL-COA DEHYDROGENASE FADE4-RELATED"/>
    <property type="match status" value="1"/>
</dbReference>
<dbReference type="RefSeq" id="WP_138648947.1">
    <property type="nucleotide sequence ID" value="NZ_VCKW01000229.1"/>
</dbReference>
<dbReference type="SUPFAM" id="SSF56645">
    <property type="entry name" value="Acyl-CoA dehydrogenase NM domain-like"/>
    <property type="match status" value="1"/>
</dbReference>
<dbReference type="InterPro" id="IPR006091">
    <property type="entry name" value="Acyl-CoA_Oxase/DH_mid-dom"/>
</dbReference>
<dbReference type="GO" id="GO:0003995">
    <property type="term" value="F:acyl-CoA dehydrogenase activity"/>
    <property type="evidence" value="ECO:0007669"/>
    <property type="project" value="TreeGrafter"/>
</dbReference>
<evidence type="ECO:0000313" key="9">
    <source>
        <dbReference type="EMBL" id="TMQ91198.1"/>
    </source>
</evidence>
<evidence type="ECO:0000259" key="8">
    <source>
        <dbReference type="Pfam" id="PF02771"/>
    </source>
</evidence>
<dbReference type="Gene3D" id="1.20.140.10">
    <property type="entry name" value="Butyryl-CoA Dehydrogenase, subunit A, domain 3"/>
    <property type="match status" value="1"/>
</dbReference>
<dbReference type="Gene3D" id="2.40.110.10">
    <property type="entry name" value="Butyryl-CoA Dehydrogenase, subunit A, domain 2"/>
    <property type="match status" value="1"/>
</dbReference>
<dbReference type="Gene3D" id="1.10.540.10">
    <property type="entry name" value="Acyl-CoA dehydrogenase/oxidase, N-terminal domain"/>
    <property type="match status" value="1"/>
</dbReference>
<evidence type="ECO:0000256" key="2">
    <source>
        <dbReference type="ARBA" id="ARBA00009347"/>
    </source>
</evidence>
<gene>
    <name evidence="9" type="ORF">ETD83_32035</name>
</gene>
<dbReference type="GO" id="GO:0050660">
    <property type="term" value="F:flavin adenine dinucleotide binding"/>
    <property type="evidence" value="ECO:0007669"/>
    <property type="project" value="InterPro"/>
</dbReference>
<dbReference type="PANTHER" id="PTHR43884">
    <property type="entry name" value="ACYL-COA DEHYDROGENASE"/>
    <property type="match status" value="1"/>
</dbReference>
<comment type="cofactor">
    <cofactor evidence="1 5">
        <name>FAD</name>
        <dbReference type="ChEBI" id="CHEBI:57692"/>
    </cofactor>
</comment>
<accession>A0A5C4J358</accession>
<name>A0A5C4J358_9ACTN</name>
<evidence type="ECO:0000256" key="4">
    <source>
        <dbReference type="ARBA" id="ARBA00022827"/>
    </source>
</evidence>
<keyword evidence="5" id="KW-0560">Oxidoreductase</keyword>
<dbReference type="OrthoDB" id="3666321at2"/>
<dbReference type="CDD" id="cd00567">
    <property type="entry name" value="ACAD"/>
    <property type="match status" value="1"/>
</dbReference>
<keyword evidence="3 5" id="KW-0285">Flavoprotein</keyword>
<evidence type="ECO:0000313" key="10">
    <source>
        <dbReference type="Proteomes" id="UP000309174"/>
    </source>
</evidence>
<dbReference type="Proteomes" id="UP000309174">
    <property type="component" value="Unassembled WGS sequence"/>
</dbReference>
<evidence type="ECO:0000256" key="5">
    <source>
        <dbReference type="RuleBase" id="RU362125"/>
    </source>
</evidence>
<dbReference type="InterPro" id="IPR009100">
    <property type="entry name" value="AcylCoA_DH/oxidase_NM_dom_sf"/>
</dbReference>
<comment type="caution">
    <text evidence="9">The sequence shown here is derived from an EMBL/GenBank/DDBJ whole genome shotgun (WGS) entry which is preliminary data.</text>
</comment>
<feature type="domain" description="Acyl-CoA dehydrogenase/oxidase C-terminal" evidence="6">
    <location>
        <begin position="239"/>
        <end position="390"/>
    </location>
</feature>
<dbReference type="InterPro" id="IPR046373">
    <property type="entry name" value="Acyl-CoA_Oxase/DH_mid-dom_sf"/>
</dbReference>
<proteinExistence type="inferred from homology"/>
<dbReference type="Pfam" id="PF00441">
    <property type="entry name" value="Acyl-CoA_dh_1"/>
    <property type="match status" value="1"/>
</dbReference>
<sequence>MKRTLAPTRPVAVRIAEEFDRFLGDPLDPTSRLSLRTIMRGDEAAELPDAVTEAMGEWGYAAHLVPRDLGGALGSPETLLTLCRTLSRRSMTVAVAFGSTFLGANPIWLWGDDEQKAFVADQILQGSFGGLALSESEHGSDLIATSTTALPTPGGHVLHGTKWPVGNASRGSFLVVLARTRAQPRQLGLFLVNKSRLDPATWYNEPSIPTLGLRGHDVSGITFRDCAVPASATVGDVSDGLGHTVKALQITKAFVAGLSLGAGDSALRFALDYSRERRLYGQNVYALPIIRHQLVEAYTDLLIAECVAAPVARSVSLAPERLPLWASVSKYIVPLLVDDVVRGTSEVLGARSYIRNGVYDGAFQKLQRDHAIAGIFEGTKQVNLHMIANQLPDVRRLALGGASTTGGTPALFEALFSRVADAPDWKPDGDDLRMTNRGLDEFSQGWPATADEIHRLATLADAPTGLRAIGAAVDRLTGEWQLLWSDIERVMDSGDLVSDPEGFHLAHRYCLLFAAAACANTWLVNRHALDGSFHRGEWLAACLQRTLVRLGALRYVSYGPEVERMMLNYGVAGNAAG</sequence>
<keyword evidence="10" id="KW-1185">Reference proteome</keyword>
<reference evidence="9 10" key="1">
    <citation type="submission" date="2019-05" db="EMBL/GenBank/DDBJ databases">
        <title>Draft genome sequence of Actinomadura sp. 14C53.</title>
        <authorList>
            <person name="Saricaoglu S."/>
            <person name="Isik K."/>
        </authorList>
    </citation>
    <scope>NUCLEOTIDE SEQUENCE [LARGE SCALE GENOMIC DNA]</scope>
    <source>
        <strain evidence="9 10">14C53</strain>
    </source>
</reference>
<dbReference type="InterPro" id="IPR036250">
    <property type="entry name" value="AcylCo_DH-like_C"/>
</dbReference>
<dbReference type="GO" id="GO:0005886">
    <property type="term" value="C:plasma membrane"/>
    <property type="evidence" value="ECO:0007669"/>
    <property type="project" value="TreeGrafter"/>
</dbReference>